<feature type="region of interest" description="Disordered" evidence="1">
    <location>
        <begin position="90"/>
        <end position="151"/>
    </location>
</feature>
<feature type="compositionally biased region" description="Polar residues" evidence="1">
    <location>
        <begin position="121"/>
        <end position="132"/>
    </location>
</feature>
<proteinExistence type="predicted"/>
<feature type="compositionally biased region" description="Basic and acidic residues" evidence="1">
    <location>
        <begin position="136"/>
        <end position="151"/>
    </location>
</feature>
<evidence type="ECO:0000256" key="1">
    <source>
        <dbReference type="SAM" id="MobiDB-lite"/>
    </source>
</evidence>
<reference evidence="2" key="2">
    <citation type="journal article" date="2015" name="Data Brief">
        <title>Shoot transcriptome of the giant reed, Arundo donax.</title>
        <authorList>
            <person name="Barrero R.A."/>
            <person name="Guerrero F.D."/>
            <person name="Moolhuijzen P."/>
            <person name="Goolsby J.A."/>
            <person name="Tidwell J."/>
            <person name="Bellgard S.E."/>
            <person name="Bellgard M.I."/>
        </authorList>
    </citation>
    <scope>NUCLEOTIDE SEQUENCE</scope>
    <source>
        <tissue evidence="2">Shoot tissue taken approximately 20 cm above the soil surface</tissue>
    </source>
</reference>
<protein>
    <submittedName>
        <fullName evidence="2">Uncharacterized protein</fullName>
    </submittedName>
</protein>
<sequence length="151" mass="16854">MVEVEVRGAGVADELEQRDDGVGRPPGDELACSEPAERGVQVIQALADPPPGHAPREVRAVLLWRPHIRRHHLPGGARRRRQRWVVLHPEVPPEPHHAPHPGVPAAHGRGRDRHGRPIQESPVQETPSSWIKSSKARQDTVRPITGREFRD</sequence>
<accession>A0A0A9DMQ1</accession>
<dbReference type="AlphaFoldDB" id="A0A0A9DMQ1"/>
<dbReference type="EMBL" id="GBRH01212863">
    <property type="protein sequence ID" value="JAD85032.1"/>
    <property type="molecule type" value="Transcribed_RNA"/>
</dbReference>
<feature type="region of interest" description="Disordered" evidence="1">
    <location>
        <begin position="1"/>
        <end position="37"/>
    </location>
</feature>
<reference evidence="2" key="1">
    <citation type="submission" date="2014-09" db="EMBL/GenBank/DDBJ databases">
        <authorList>
            <person name="Magalhaes I.L.F."/>
            <person name="Oliveira U."/>
            <person name="Santos F.R."/>
            <person name="Vidigal T.H.D.A."/>
            <person name="Brescovit A.D."/>
            <person name="Santos A.J."/>
        </authorList>
    </citation>
    <scope>NUCLEOTIDE SEQUENCE</scope>
    <source>
        <tissue evidence="2">Shoot tissue taken approximately 20 cm above the soil surface</tissue>
    </source>
</reference>
<evidence type="ECO:0000313" key="2">
    <source>
        <dbReference type="EMBL" id="JAD85032.1"/>
    </source>
</evidence>
<name>A0A0A9DMQ1_ARUDO</name>
<organism evidence="2">
    <name type="scientific">Arundo donax</name>
    <name type="common">Giant reed</name>
    <name type="synonym">Donax arundinaceus</name>
    <dbReference type="NCBI Taxonomy" id="35708"/>
    <lineage>
        <taxon>Eukaryota</taxon>
        <taxon>Viridiplantae</taxon>
        <taxon>Streptophyta</taxon>
        <taxon>Embryophyta</taxon>
        <taxon>Tracheophyta</taxon>
        <taxon>Spermatophyta</taxon>
        <taxon>Magnoliopsida</taxon>
        <taxon>Liliopsida</taxon>
        <taxon>Poales</taxon>
        <taxon>Poaceae</taxon>
        <taxon>PACMAD clade</taxon>
        <taxon>Arundinoideae</taxon>
        <taxon>Arundineae</taxon>
        <taxon>Arundo</taxon>
    </lineage>
</organism>